<keyword evidence="2" id="KW-1185">Reference proteome</keyword>
<keyword evidence="1" id="KW-0560">Oxidoreductase</keyword>
<evidence type="ECO:0000313" key="1">
    <source>
        <dbReference type="EMBL" id="KAI4859411.1"/>
    </source>
</evidence>
<accession>A0ACB9YJI2</accession>
<organism evidence="1 2">
    <name type="scientific">Hypoxylon rubiginosum</name>
    <dbReference type="NCBI Taxonomy" id="110542"/>
    <lineage>
        <taxon>Eukaryota</taxon>
        <taxon>Fungi</taxon>
        <taxon>Dikarya</taxon>
        <taxon>Ascomycota</taxon>
        <taxon>Pezizomycotina</taxon>
        <taxon>Sordariomycetes</taxon>
        <taxon>Xylariomycetidae</taxon>
        <taxon>Xylariales</taxon>
        <taxon>Hypoxylaceae</taxon>
        <taxon>Hypoxylon</taxon>
    </lineage>
</organism>
<evidence type="ECO:0000313" key="2">
    <source>
        <dbReference type="Proteomes" id="UP001497700"/>
    </source>
</evidence>
<comment type="caution">
    <text evidence="1">The sequence shown here is derived from an EMBL/GenBank/DDBJ whole genome shotgun (WGS) entry which is preliminary data.</text>
</comment>
<sequence>MSSKLNSGADWVVSIIEVLVVVAFKLLAYLISALLDVGLRLRYEVKHTQTHTQIPTLPYKFPNGQGDKEKFINGRQNSTAWEGKYGPVYRMWSGMTPEIVLTRPEDVQTVFKDSDKHTKALNNDSGYILGELLGRCVGLISGSDWKRVRAVCEGSFLQTKARDQIPIAQRQTRRHFKRLLEHSQLSKSIIDPAKDLKMLPFWVIAEVLYGPLTPEEEHTLEEMATQRAKLFQHVTTGGIMRFHWSKYLPTKTNKDLQDFKTCWSRFNATIFERSTDAGYSSPLVEMYKAFRSGKLTLTELDQTLDEMLFANLDVTLGGISWNLIFLAMYPPQQAQLQNEVLEKRKGSRDDYTKFNGYLLSNNTYLAACVKESSRLKPLAAFTVPQAAPTARVVGGYYIPTGTNFIVDSYALNQRNPYWGKDATQFKPERFLERKAHLDRYSFWRFGFGPRQCMGKFVADVIIKVLLVHLVEEYELRLLESDMVGEWATDPDSWINHPVATLRCTKRGAE</sequence>
<name>A0ACB9YJI2_9PEZI</name>
<gene>
    <name evidence="1" type="ORF">F4820DRAFT_462521</name>
</gene>
<reference evidence="1 2" key="1">
    <citation type="journal article" date="2022" name="New Phytol.">
        <title>Ecological generalism drives hyperdiversity of secondary metabolite gene clusters in xylarialean endophytes.</title>
        <authorList>
            <person name="Franco M.E.E."/>
            <person name="Wisecaver J.H."/>
            <person name="Arnold A.E."/>
            <person name="Ju Y.M."/>
            <person name="Slot J.C."/>
            <person name="Ahrendt S."/>
            <person name="Moore L.P."/>
            <person name="Eastman K.E."/>
            <person name="Scott K."/>
            <person name="Konkel Z."/>
            <person name="Mondo S.J."/>
            <person name="Kuo A."/>
            <person name="Hayes R.D."/>
            <person name="Haridas S."/>
            <person name="Andreopoulos B."/>
            <person name="Riley R."/>
            <person name="LaButti K."/>
            <person name="Pangilinan J."/>
            <person name="Lipzen A."/>
            <person name="Amirebrahimi M."/>
            <person name="Yan J."/>
            <person name="Adam C."/>
            <person name="Keymanesh K."/>
            <person name="Ng V."/>
            <person name="Louie K."/>
            <person name="Northen T."/>
            <person name="Drula E."/>
            <person name="Henrissat B."/>
            <person name="Hsieh H.M."/>
            <person name="Youens-Clark K."/>
            <person name="Lutzoni F."/>
            <person name="Miadlikowska J."/>
            <person name="Eastwood D.C."/>
            <person name="Hamelin R.C."/>
            <person name="Grigoriev I.V."/>
            <person name="U'Ren J.M."/>
        </authorList>
    </citation>
    <scope>NUCLEOTIDE SEQUENCE [LARGE SCALE GENOMIC DNA]</scope>
    <source>
        <strain evidence="1 2">CBS 119005</strain>
    </source>
</reference>
<protein>
    <submittedName>
        <fullName evidence="1">Cytochrome p450 monooxygenase GliC</fullName>
    </submittedName>
</protein>
<dbReference type="EMBL" id="MU393636">
    <property type="protein sequence ID" value="KAI4859411.1"/>
    <property type="molecule type" value="Genomic_DNA"/>
</dbReference>
<dbReference type="Proteomes" id="UP001497700">
    <property type="component" value="Unassembled WGS sequence"/>
</dbReference>
<keyword evidence="1" id="KW-0503">Monooxygenase</keyword>
<proteinExistence type="predicted"/>